<dbReference type="PANTHER" id="PTHR15811:SF5">
    <property type="entry name" value="MTH938 DOMAIN-CONTAINING PROTEIN"/>
    <property type="match status" value="1"/>
</dbReference>
<comment type="caution">
    <text evidence="1">The sequence shown here is derived from an EMBL/GenBank/DDBJ whole genome shotgun (WGS) entry which is preliminary data.</text>
</comment>
<dbReference type="Proteomes" id="UP000256864">
    <property type="component" value="Unassembled WGS sequence"/>
</dbReference>
<accession>A0A371ND19</accession>
<evidence type="ECO:0000313" key="2">
    <source>
        <dbReference type="Proteomes" id="UP000256864"/>
    </source>
</evidence>
<dbReference type="Pfam" id="PF04430">
    <property type="entry name" value="DUF498"/>
    <property type="match status" value="1"/>
</dbReference>
<gene>
    <name evidence="1" type="ORF">C7452_0428</name>
</gene>
<dbReference type="InterPro" id="IPR036748">
    <property type="entry name" value="MTH938-like_sf"/>
</dbReference>
<dbReference type="SMR" id="A0A371ND19"/>
<evidence type="ECO:0000313" key="1">
    <source>
        <dbReference type="EMBL" id="REE28417.1"/>
    </source>
</evidence>
<dbReference type="CDD" id="cd05126">
    <property type="entry name" value="Mth938"/>
    <property type="match status" value="1"/>
</dbReference>
<organism evidence="1 2">
    <name type="scientific">Methanothermobacter defluvii</name>
    <dbReference type="NCBI Taxonomy" id="49339"/>
    <lineage>
        <taxon>Archaea</taxon>
        <taxon>Methanobacteriati</taxon>
        <taxon>Methanobacteriota</taxon>
        <taxon>Methanomada group</taxon>
        <taxon>Methanobacteria</taxon>
        <taxon>Methanobacteriales</taxon>
        <taxon>Methanobacteriaceae</taxon>
        <taxon>Methanothermobacter</taxon>
    </lineage>
</organism>
<sequence>MFSDCRFGSVTYRGREYRSDIVVHVDGSVTPRRKEISRRKYGTSHVMAEEELEELLEEKPESIIIGSGVHGALETGFRSDATVLPTCEAIKRYNEERSAGRRVAAIIHVTC</sequence>
<proteinExistence type="predicted"/>
<dbReference type="PANTHER" id="PTHR15811">
    <property type="entry name" value="MTH938 DOMAIN-CONTAINING PROTEIN"/>
    <property type="match status" value="1"/>
</dbReference>
<dbReference type="Gene3D" id="3.40.1230.10">
    <property type="entry name" value="MTH938-like"/>
    <property type="match status" value="1"/>
</dbReference>
<dbReference type="GO" id="GO:0005737">
    <property type="term" value="C:cytoplasm"/>
    <property type="evidence" value="ECO:0007669"/>
    <property type="project" value="TreeGrafter"/>
</dbReference>
<reference evidence="1 2" key="1">
    <citation type="submission" date="2018-07" db="EMBL/GenBank/DDBJ databases">
        <title>Genomic Encyclopedia of Type Strains, Phase IV (KMG-IV): sequencing the most valuable type-strain genomes for metagenomic binning, comparative biology and taxonomic classification.</title>
        <authorList>
            <person name="Goeker M."/>
        </authorList>
    </citation>
    <scope>NUCLEOTIDE SEQUENCE [LARGE SCALE GENOMIC DNA]</scope>
    <source>
        <strain evidence="1 2">DSM 7466</strain>
    </source>
</reference>
<dbReference type="InterPro" id="IPR034096">
    <property type="entry name" value="AAMDC"/>
</dbReference>
<dbReference type="EMBL" id="QREL01000001">
    <property type="protein sequence ID" value="REE28417.1"/>
    <property type="molecule type" value="Genomic_DNA"/>
</dbReference>
<dbReference type="AlphaFoldDB" id="A0A371ND19"/>
<keyword evidence="2" id="KW-1185">Reference proteome</keyword>
<name>A0A371ND19_9EURY</name>
<protein>
    <submittedName>
        <fullName evidence="1">Uncharacterized protein</fullName>
    </submittedName>
</protein>
<dbReference type="RefSeq" id="WP_010876571.1">
    <property type="nucleotide sequence ID" value="NZ_QREL01000001.1"/>
</dbReference>
<dbReference type="InterPro" id="IPR007523">
    <property type="entry name" value="NDUFAF3/AAMDC"/>
</dbReference>
<dbReference type="GeneID" id="86199249"/>
<dbReference type="SUPFAM" id="SSF64076">
    <property type="entry name" value="MTH938-like"/>
    <property type="match status" value="1"/>
</dbReference>